<dbReference type="PANTHER" id="PTHR10696">
    <property type="entry name" value="GAMMA-BUTYROBETAINE HYDROXYLASE-RELATED"/>
    <property type="match status" value="1"/>
</dbReference>
<dbReference type="InterPro" id="IPR042098">
    <property type="entry name" value="TauD-like_sf"/>
</dbReference>
<evidence type="ECO:0000313" key="10">
    <source>
        <dbReference type="Proteomes" id="UP000799640"/>
    </source>
</evidence>
<dbReference type="InterPro" id="IPR050411">
    <property type="entry name" value="AlphaKG_dependent_hydroxylases"/>
</dbReference>
<dbReference type="Pfam" id="PF02668">
    <property type="entry name" value="TauD"/>
    <property type="match status" value="1"/>
</dbReference>
<comment type="similarity">
    <text evidence="2">Belongs to the gamma-BBH/TMLD family.</text>
</comment>
<evidence type="ECO:0000259" key="7">
    <source>
        <dbReference type="Pfam" id="PF02668"/>
    </source>
</evidence>
<dbReference type="CDD" id="cd00250">
    <property type="entry name" value="CAS_like"/>
    <property type="match status" value="1"/>
</dbReference>
<dbReference type="OrthoDB" id="406634at2759"/>
<dbReference type="Proteomes" id="UP000799640">
    <property type="component" value="Unassembled WGS sequence"/>
</dbReference>
<evidence type="ECO:0000256" key="1">
    <source>
        <dbReference type="ARBA" id="ARBA00001954"/>
    </source>
</evidence>
<dbReference type="GO" id="GO:0016706">
    <property type="term" value="F:2-oxoglutarate-dependent dioxygenase activity"/>
    <property type="evidence" value="ECO:0007669"/>
    <property type="project" value="UniProtKB-ARBA"/>
</dbReference>
<accession>A0A6G1HWL1</accession>
<keyword evidence="3" id="KW-0479">Metal-binding</keyword>
<name>A0A6G1HWL1_9PEZI</name>
<keyword evidence="6" id="KW-0408">Iron</keyword>
<evidence type="ECO:0000256" key="4">
    <source>
        <dbReference type="ARBA" id="ARBA00022964"/>
    </source>
</evidence>
<dbReference type="AlphaFoldDB" id="A0A6G1HWL1"/>
<feature type="domain" description="TauD/TfdA-like" evidence="7">
    <location>
        <begin position="192"/>
        <end position="440"/>
    </location>
</feature>
<evidence type="ECO:0000256" key="6">
    <source>
        <dbReference type="ARBA" id="ARBA00023004"/>
    </source>
</evidence>
<dbReference type="PANTHER" id="PTHR10696:SF25">
    <property type="entry name" value="OXIDOREDUCTASE AIM17-RELATED"/>
    <property type="match status" value="1"/>
</dbReference>
<dbReference type="EMBL" id="ML996695">
    <property type="protein sequence ID" value="KAF2400324.1"/>
    <property type="molecule type" value="Genomic_DNA"/>
</dbReference>
<comment type="cofactor">
    <cofactor evidence="1">
        <name>Fe(2+)</name>
        <dbReference type="ChEBI" id="CHEBI:29033"/>
    </cofactor>
</comment>
<keyword evidence="5" id="KW-0560">Oxidoreductase</keyword>
<dbReference type="GO" id="GO:0045329">
    <property type="term" value="P:carnitine biosynthetic process"/>
    <property type="evidence" value="ECO:0007669"/>
    <property type="project" value="TreeGrafter"/>
</dbReference>
<dbReference type="GO" id="GO:0005739">
    <property type="term" value="C:mitochondrion"/>
    <property type="evidence" value="ECO:0007669"/>
    <property type="project" value="TreeGrafter"/>
</dbReference>
<evidence type="ECO:0000313" key="9">
    <source>
        <dbReference type="EMBL" id="KAF2400324.1"/>
    </source>
</evidence>
<evidence type="ECO:0000256" key="2">
    <source>
        <dbReference type="ARBA" id="ARBA00008654"/>
    </source>
</evidence>
<dbReference type="InterPro" id="IPR003819">
    <property type="entry name" value="TauD/TfdA-like"/>
</dbReference>
<dbReference type="Gene3D" id="3.30.2020.30">
    <property type="match status" value="1"/>
</dbReference>
<dbReference type="GO" id="GO:0046872">
    <property type="term" value="F:metal ion binding"/>
    <property type="evidence" value="ECO:0007669"/>
    <property type="project" value="UniProtKB-KW"/>
</dbReference>
<evidence type="ECO:0000256" key="3">
    <source>
        <dbReference type="ARBA" id="ARBA00022723"/>
    </source>
</evidence>
<keyword evidence="4" id="KW-0223">Dioxygenase</keyword>
<keyword evidence="10" id="KW-1185">Reference proteome</keyword>
<feature type="domain" description="Gamma-butyrobetaine hydroxylase-like N-terminal" evidence="8">
    <location>
        <begin position="77"/>
        <end position="136"/>
    </location>
</feature>
<dbReference type="SUPFAM" id="SSF51197">
    <property type="entry name" value="Clavaminate synthase-like"/>
    <property type="match status" value="1"/>
</dbReference>
<protein>
    <submittedName>
        <fullName evidence="9">Clavaminate synthase-like protein</fullName>
    </submittedName>
</protein>
<evidence type="ECO:0000256" key="5">
    <source>
        <dbReference type="ARBA" id="ARBA00023002"/>
    </source>
</evidence>
<organism evidence="9 10">
    <name type="scientific">Trichodelitschia bisporula</name>
    <dbReference type="NCBI Taxonomy" id="703511"/>
    <lineage>
        <taxon>Eukaryota</taxon>
        <taxon>Fungi</taxon>
        <taxon>Dikarya</taxon>
        <taxon>Ascomycota</taxon>
        <taxon>Pezizomycotina</taxon>
        <taxon>Dothideomycetes</taxon>
        <taxon>Dothideomycetes incertae sedis</taxon>
        <taxon>Phaeotrichales</taxon>
        <taxon>Phaeotrichaceae</taxon>
        <taxon>Trichodelitschia</taxon>
    </lineage>
</organism>
<proteinExistence type="inferred from homology"/>
<reference evidence="9" key="1">
    <citation type="journal article" date="2020" name="Stud. Mycol.">
        <title>101 Dothideomycetes genomes: a test case for predicting lifestyles and emergence of pathogens.</title>
        <authorList>
            <person name="Haridas S."/>
            <person name="Albert R."/>
            <person name="Binder M."/>
            <person name="Bloem J."/>
            <person name="Labutti K."/>
            <person name="Salamov A."/>
            <person name="Andreopoulos B."/>
            <person name="Baker S."/>
            <person name="Barry K."/>
            <person name="Bills G."/>
            <person name="Bluhm B."/>
            <person name="Cannon C."/>
            <person name="Castanera R."/>
            <person name="Culley D."/>
            <person name="Daum C."/>
            <person name="Ezra D."/>
            <person name="Gonzalez J."/>
            <person name="Henrissat B."/>
            <person name="Kuo A."/>
            <person name="Liang C."/>
            <person name="Lipzen A."/>
            <person name="Lutzoni F."/>
            <person name="Magnuson J."/>
            <person name="Mondo S."/>
            <person name="Nolan M."/>
            <person name="Ohm R."/>
            <person name="Pangilinan J."/>
            <person name="Park H.-J."/>
            <person name="Ramirez L."/>
            <person name="Alfaro M."/>
            <person name="Sun H."/>
            <person name="Tritt A."/>
            <person name="Yoshinaga Y."/>
            <person name="Zwiers L.-H."/>
            <person name="Turgeon B."/>
            <person name="Goodwin S."/>
            <person name="Spatafora J."/>
            <person name="Crous P."/>
            <person name="Grigoriev I."/>
        </authorList>
    </citation>
    <scope>NUCLEOTIDE SEQUENCE</scope>
    <source>
        <strain evidence="9">CBS 262.69</strain>
    </source>
</reference>
<dbReference type="InterPro" id="IPR010376">
    <property type="entry name" value="GBBH-like_N"/>
</dbReference>
<sequence>MAISRTLRVLSVSAGKALREPRTRHALTTCSRRYCTASSPRHVSYITSARIRLPTPHRSFASASAPTFKDSISIDIDGKQTTFDSVFLRDSCRCPHCVDPSTSQKNFQTADIPANVQASAEVITTPSGPSVVINWKNDIPSFSADHQTVLSLSFLRHALSPQKPGPVGIHTAVPARKLWNRDSMATANTFYDYSAYMSDDRTLYTVLKQLHTHGLAFLSNIPDTSQTNSSTGVVNITNRIGHLRETFYGRTWDVKSVPNAKNVAYTNVYLGFHMDLCYMDLTPRFQLLHSLRARAPGGESMFADAFAAAERMRTESPDLFHALRTFPVTYHYFNAGHAYRQIRPTIELLDPSDPTSDLALLNWSPPFQGPFVAGIDGTGVGLRTYLAAAKRFDELVNKPENVFELRMEEGQCVLFDNRRVLHARRAFDVQAGERWLKGTYLDRDVWASRFEVLRGVYEGK</sequence>
<gene>
    <name evidence="9" type="ORF">EJ06DRAFT_530310</name>
</gene>
<dbReference type="Pfam" id="PF06155">
    <property type="entry name" value="GBBH-like_N"/>
    <property type="match status" value="1"/>
</dbReference>
<evidence type="ECO:0000259" key="8">
    <source>
        <dbReference type="Pfam" id="PF06155"/>
    </source>
</evidence>
<dbReference type="Gene3D" id="3.60.130.10">
    <property type="entry name" value="Clavaminate synthase-like"/>
    <property type="match status" value="1"/>
</dbReference>
<dbReference type="InterPro" id="IPR038492">
    <property type="entry name" value="GBBH-like_N_sf"/>
</dbReference>